<protein>
    <submittedName>
        <fullName evidence="1">Uncharacterized protein</fullName>
    </submittedName>
</protein>
<dbReference type="EMBL" id="GGEC01007616">
    <property type="protein sequence ID" value="MBW88099.1"/>
    <property type="molecule type" value="Transcribed_RNA"/>
</dbReference>
<dbReference type="AlphaFoldDB" id="A0A2P2J3Q7"/>
<accession>A0A2P2J3Q7</accession>
<organism evidence="1">
    <name type="scientific">Rhizophora mucronata</name>
    <name type="common">Asiatic mangrove</name>
    <dbReference type="NCBI Taxonomy" id="61149"/>
    <lineage>
        <taxon>Eukaryota</taxon>
        <taxon>Viridiplantae</taxon>
        <taxon>Streptophyta</taxon>
        <taxon>Embryophyta</taxon>
        <taxon>Tracheophyta</taxon>
        <taxon>Spermatophyta</taxon>
        <taxon>Magnoliopsida</taxon>
        <taxon>eudicotyledons</taxon>
        <taxon>Gunneridae</taxon>
        <taxon>Pentapetalae</taxon>
        <taxon>rosids</taxon>
        <taxon>fabids</taxon>
        <taxon>Malpighiales</taxon>
        <taxon>Rhizophoraceae</taxon>
        <taxon>Rhizophora</taxon>
    </lineage>
</organism>
<evidence type="ECO:0000313" key="1">
    <source>
        <dbReference type="EMBL" id="MBW88099.1"/>
    </source>
</evidence>
<proteinExistence type="predicted"/>
<reference evidence="1" key="1">
    <citation type="submission" date="2018-02" db="EMBL/GenBank/DDBJ databases">
        <title>Rhizophora mucronata_Transcriptome.</title>
        <authorList>
            <person name="Meera S.P."/>
            <person name="Sreeshan A."/>
            <person name="Augustine A."/>
        </authorList>
    </citation>
    <scope>NUCLEOTIDE SEQUENCE</scope>
    <source>
        <tissue evidence="1">Leaf</tissue>
    </source>
</reference>
<name>A0A2P2J3Q7_RHIMU</name>
<sequence length="68" mass="7663">MGSKLGPVSLQTKLSSATFRYDVKETSRRGLLLVWEGLVMDFKAGIAMKVWKVNFPEQKGGEEKMTQK</sequence>